<dbReference type="AlphaFoldDB" id="A0AAE1E298"/>
<reference evidence="1" key="1">
    <citation type="journal article" date="2023" name="G3 (Bethesda)">
        <title>A reference genome for the long-term kleptoplast-retaining sea slug Elysia crispata morphotype clarki.</title>
        <authorList>
            <person name="Eastman K.E."/>
            <person name="Pendleton A.L."/>
            <person name="Shaikh M.A."/>
            <person name="Suttiyut T."/>
            <person name="Ogas R."/>
            <person name="Tomko P."/>
            <person name="Gavelis G."/>
            <person name="Widhalm J.R."/>
            <person name="Wisecaver J.H."/>
        </authorList>
    </citation>
    <scope>NUCLEOTIDE SEQUENCE</scope>
    <source>
        <strain evidence="1">ECLA1</strain>
    </source>
</reference>
<comment type="caution">
    <text evidence="1">The sequence shown here is derived from an EMBL/GenBank/DDBJ whole genome shotgun (WGS) entry which is preliminary data.</text>
</comment>
<dbReference type="EMBL" id="JAWDGP010001430">
    <property type="protein sequence ID" value="KAK3791759.1"/>
    <property type="molecule type" value="Genomic_DNA"/>
</dbReference>
<accession>A0AAE1E298</accession>
<evidence type="ECO:0000313" key="2">
    <source>
        <dbReference type="Proteomes" id="UP001283361"/>
    </source>
</evidence>
<dbReference type="Proteomes" id="UP001283361">
    <property type="component" value="Unassembled WGS sequence"/>
</dbReference>
<keyword evidence="2" id="KW-1185">Reference proteome</keyword>
<organism evidence="1 2">
    <name type="scientific">Elysia crispata</name>
    <name type="common">lettuce slug</name>
    <dbReference type="NCBI Taxonomy" id="231223"/>
    <lineage>
        <taxon>Eukaryota</taxon>
        <taxon>Metazoa</taxon>
        <taxon>Spiralia</taxon>
        <taxon>Lophotrochozoa</taxon>
        <taxon>Mollusca</taxon>
        <taxon>Gastropoda</taxon>
        <taxon>Heterobranchia</taxon>
        <taxon>Euthyneura</taxon>
        <taxon>Panpulmonata</taxon>
        <taxon>Sacoglossa</taxon>
        <taxon>Placobranchoidea</taxon>
        <taxon>Plakobranchidae</taxon>
        <taxon>Elysia</taxon>
    </lineage>
</organism>
<protein>
    <submittedName>
        <fullName evidence="1">Uncharacterized protein</fullName>
    </submittedName>
</protein>
<name>A0AAE1E298_9GAST</name>
<evidence type="ECO:0000313" key="1">
    <source>
        <dbReference type="EMBL" id="KAK3791759.1"/>
    </source>
</evidence>
<sequence>MYLYLSSEFWGKPSTYLHKDIPLSLSFPSLVTPSGKTPEDSMIRFNLSWGTAAQTMCGQALSNHRVGQLQDDLIEYRSPCCWVLVAVSSSLARQASVSLSLLLSMMRSSSL</sequence>
<proteinExistence type="predicted"/>
<gene>
    <name evidence="1" type="ORF">RRG08_028907</name>
</gene>